<gene>
    <name evidence="1" type="ORF">D0544_15425</name>
</gene>
<proteinExistence type="predicted"/>
<dbReference type="InterPro" id="IPR051209">
    <property type="entry name" value="FAD-bind_Monooxygenase_sf"/>
</dbReference>
<accession>A0A3P3VKG3</accession>
<dbReference type="SUPFAM" id="SSF51905">
    <property type="entry name" value="FAD/NAD(P)-binding domain"/>
    <property type="match status" value="2"/>
</dbReference>
<comment type="caution">
    <text evidence="1">The sequence shown here is derived from an EMBL/GenBank/DDBJ whole genome shotgun (WGS) entry which is preliminary data.</text>
</comment>
<evidence type="ECO:0000313" key="2">
    <source>
        <dbReference type="Proteomes" id="UP000280792"/>
    </source>
</evidence>
<name>A0A3P3VKG3_9GAMM</name>
<reference evidence="1 2" key="1">
    <citation type="submission" date="2018-08" db="EMBL/GenBank/DDBJ databases">
        <authorList>
            <person name="Khan S.A."/>
        </authorList>
    </citation>
    <scope>NUCLEOTIDE SEQUENCE [LARGE SCALE GENOMIC DNA]</scope>
    <source>
        <strain evidence="1 2">GTF-13</strain>
    </source>
</reference>
<dbReference type="RefSeq" id="WP_125017699.1">
    <property type="nucleotide sequence ID" value="NZ_QWEZ01000002.1"/>
</dbReference>
<dbReference type="InterPro" id="IPR036188">
    <property type="entry name" value="FAD/NAD-bd_sf"/>
</dbReference>
<reference evidence="1 2" key="2">
    <citation type="submission" date="2018-12" db="EMBL/GenBank/DDBJ databases">
        <title>Simiduia agarivorans gen. nov., sp. nov., a marine, agarolytic bacterium isolated from shallow coastal water from Keelung, Taiwan.</title>
        <authorList>
            <person name="Shieh W.Y."/>
        </authorList>
    </citation>
    <scope>NUCLEOTIDE SEQUENCE [LARGE SCALE GENOMIC DNA]</scope>
    <source>
        <strain evidence="1 2">GTF-13</strain>
    </source>
</reference>
<dbReference type="AlphaFoldDB" id="A0A3P3VKG3"/>
<sequence length="495" mass="56581">MTRNQRRDPRVVIIGAGMSGILMTIKLREAGITDICVLEKGESVGGTWRENRYPGLACDIPAHMYTYAFEPNPEWEHRFARGPEIRRYFEQVADKYDVVRDVRFNEAVERCVYEGGVWHLTTSKGAELEADLVISATGILHHPAYPDIEGLEQFEGECFHTARWPDKLSLKGKRVGIIGTGSTAAQVIPELVKEAGQVVVFQRTPQWIYPAPDREYDASLRAKVRKNPRLARRAYRWYTRAIELFFSRAVIGQRIPHFLMSWACRQHLKRKVKDPELRRRLTPDYTVGCKRVIVSTKFYDAIQAPNCRLVTEGIERVDANGVVTADGQHHGLDLLVLATGFHPFNFMRPMELVGRDGLHINKAWVKRVQAYRSLLIPGFPNFFLMLGPNTPIGNFSVIAMSEVQSHYLLQLIERWRRGEVQEIEATTEATERFNQYLRGGMAHTVWVGGCNSWYLDNEGVPAMWPYTWGQWVKEMSAPQWSDFTQGAGLSREARG</sequence>
<dbReference type="Pfam" id="PF13738">
    <property type="entry name" value="Pyr_redox_3"/>
    <property type="match status" value="1"/>
</dbReference>
<dbReference type="PANTHER" id="PTHR42877">
    <property type="entry name" value="L-ORNITHINE N(5)-MONOOXYGENASE-RELATED"/>
    <property type="match status" value="1"/>
</dbReference>
<dbReference type="PRINTS" id="PR00469">
    <property type="entry name" value="PNDRDTASEII"/>
</dbReference>
<evidence type="ECO:0000313" key="1">
    <source>
        <dbReference type="EMBL" id="RRJ83222.1"/>
    </source>
</evidence>
<keyword evidence="2" id="KW-1185">Reference proteome</keyword>
<dbReference type="Proteomes" id="UP000280792">
    <property type="component" value="Unassembled WGS sequence"/>
</dbReference>
<dbReference type="EMBL" id="QWEZ01000002">
    <property type="protein sequence ID" value="RRJ83222.1"/>
    <property type="molecule type" value="Genomic_DNA"/>
</dbReference>
<dbReference type="Gene3D" id="3.50.50.60">
    <property type="entry name" value="FAD/NAD(P)-binding domain"/>
    <property type="match status" value="2"/>
</dbReference>
<protein>
    <submittedName>
        <fullName evidence="1">NAD(P)/FAD-dependent oxidoreductase</fullName>
    </submittedName>
</protein>
<dbReference type="PANTHER" id="PTHR42877:SF4">
    <property type="entry name" value="FAD_NAD(P)-BINDING DOMAIN-CONTAINING PROTEIN-RELATED"/>
    <property type="match status" value="1"/>
</dbReference>
<organism evidence="1 2">
    <name type="scientific">Aestuariirhabdus litorea</name>
    <dbReference type="NCBI Taxonomy" id="2528527"/>
    <lineage>
        <taxon>Bacteria</taxon>
        <taxon>Pseudomonadati</taxon>
        <taxon>Pseudomonadota</taxon>
        <taxon>Gammaproteobacteria</taxon>
        <taxon>Oceanospirillales</taxon>
        <taxon>Aestuariirhabdaceae</taxon>
        <taxon>Aestuariirhabdus</taxon>
    </lineage>
</organism>